<dbReference type="InterPro" id="IPR036770">
    <property type="entry name" value="Ankyrin_rpt-contain_sf"/>
</dbReference>
<dbReference type="SUPFAM" id="SSF63451">
    <property type="entry name" value="LEM domain"/>
    <property type="match status" value="1"/>
</dbReference>
<protein>
    <recommendedName>
        <fullName evidence="3">LEM domain-containing protein</fullName>
    </recommendedName>
</protein>
<dbReference type="CDD" id="cd12934">
    <property type="entry name" value="LEM"/>
    <property type="match status" value="1"/>
</dbReference>
<evidence type="ECO:0000256" key="2">
    <source>
        <dbReference type="SAM" id="MobiDB-lite"/>
    </source>
</evidence>
<dbReference type="Proteomes" id="UP001642520">
    <property type="component" value="Unassembled WGS sequence"/>
</dbReference>
<keyword evidence="5" id="KW-1185">Reference proteome</keyword>
<dbReference type="InterPro" id="IPR002110">
    <property type="entry name" value="Ankyrin_rpt"/>
</dbReference>
<comment type="caution">
    <text evidence="4">The sequence shown here is derived from an EMBL/GenBank/DDBJ whole genome shotgun (WGS) entry which is preliminary data.</text>
</comment>
<dbReference type="Pfam" id="PF22945">
    <property type="entry name" value="LEM-3_GIY-YIG"/>
    <property type="match status" value="1"/>
</dbReference>
<gene>
    <name evidence="4" type="ORF">XYLVIOL_LOCUS9194</name>
</gene>
<feature type="region of interest" description="Disordered" evidence="2">
    <location>
        <begin position="253"/>
        <end position="276"/>
    </location>
</feature>
<dbReference type="SMART" id="SM00248">
    <property type="entry name" value="ANK"/>
    <property type="match status" value="3"/>
</dbReference>
<feature type="compositionally biased region" description="Polar residues" evidence="2">
    <location>
        <begin position="417"/>
        <end position="435"/>
    </location>
</feature>
<evidence type="ECO:0000313" key="5">
    <source>
        <dbReference type="Proteomes" id="UP001642520"/>
    </source>
</evidence>
<evidence type="ECO:0000313" key="4">
    <source>
        <dbReference type="EMBL" id="CAL7949015.1"/>
    </source>
</evidence>
<dbReference type="EMBL" id="CAXAJV020001299">
    <property type="protein sequence ID" value="CAL7949015.1"/>
    <property type="molecule type" value="Genomic_DNA"/>
</dbReference>
<dbReference type="PROSITE" id="PS50088">
    <property type="entry name" value="ANK_REPEAT"/>
    <property type="match status" value="1"/>
</dbReference>
<dbReference type="CDD" id="cd10454">
    <property type="entry name" value="GIY-YIG_COG3680_Meta"/>
    <property type="match status" value="1"/>
</dbReference>
<dbReference type="InterPro" id="IPR003887">
    <property type="entry name" value="LEM_dom"/>
</dbReference>
<dbReference type="Pfam" id="PF03020">
    <property type="entry name" value="LEM"/>
    <property type="match status" value="1"/>
</dbReference>
<evidence type="ECO:0000259" key="3">
    <source>
        <dbReference type="PROSITE" id="PS50954"/>
    </source>
</evidence>
<dbReference type="Gene3D" id="1.10.720.40">
    <property type="match status" value="1"/>
</dbReference>
<dbReference type="PANTHER" id="PTHR46427">
    <property type="entry name" value="ANKYRIN REPEAT AND LEM DOMAIN-CONTAINING PROTEIN 1"/>
    <property type="match status" value="1"/>
</dbReference>
<dbReference type="InterPro" id="IPR034998">
    <property type="entry name" value="ANKLE1"/>
</dbReference>
<dbReference type="SUPFAM" id="SSF48403">
    <property type="entry name" value="Ankyrin repeat"/>
    <property type="match status" value="1"/>
</dbReference>
<dbReference type="InterPro" id="IPR011015">
    <property type="entry name" value="LEM/LEM-like_dom_sf"/>
</dbReference>
<keyword evidence="1" id="KW-0040">ANK repeat</keyword>
<feature type="domain" description="LEM" evidence="3">
    <location>
        <begin position="596"/>
        <end position="640"/>
    </location>
</feature>
<dbReference type="Gene3D" id="1.25.40.20">
    <property type="entry name" value="Ankyrin repeat-containing domain"/>
    <property type="match status" value="1"/>
</dbReference>
<dbReference type="PROSITE" id="PS50954">
    <property type="entry name" value="LEM"/>
    <property type="match status" value="1"/>
</dbReference>
<name>A0ABP1P6W0_XYLVO</name>
<feature type="repeat" description="ANK" evidence="1">
    <location>
        <begin position="83"/>
        <end position="115"/>
    </location>
</feature>
<dbReference type="PROSITE" id="PS50297">
    <property type="entry name" value="ANK_REP_REGION"/>
    <property type="match status" value="1"/>
</dbReference>
<feature type="region of interest" description="Disordered" evidence="2">
    <location>
        <begin position="416"/>
        <end position="435"/>
    </location>
</feature>
<sequence>MSILKAKGYLFLASSLCDGLEDNNIKQVTTLLLNKEANPNTLIPTYGVTPFHLVIGNDSEAFAEEVTKLFLRHGGNPNVKSVEGLTPVHVAAAWGRVTVLELLLANGGDPLCLDDEGRSPFHYAFDGKYYKAIVVLGKYCDNNTKEEKATNYKITFNKLLINNGNVIAEYTTPQISELRGSQENMLNDNITKKYGGEEFTDIEHLHSFNLSDSSINNDNQFDTNVAELQVREEMFKEKFLVNEIINKLSNSLKSNSKEQESNEDNELSERIQYDKSTSSAISSDNSILYNMRGKFALKMNAKKQSVTPKYKRQIFKQNNNVRIPLIPMCDTNDIIVSKSPNFLMNNSIENEQRYSSPKILNKEMKFQTFTPCITRNQSFRSEELNFGKEMARSTPRRRKRFYRQYSSLKKLKKNIELASSENTSPDSTNSLSPDQNCANKLNYKFKKNLAIRLNDNKYDDDDIPINFNKNEPCTETCTSKEDIVELSNNFNNFNIGKTNFNKNNEDYLKECDLQNKFADEEVELKINSITNSIKGNLNTILTSFKSESYISVQEEYRHEDPDDGVSFLERRIYALPPHKTADCTSSDKLWPNSLNISVNIYPTDEVLQKRLINLGDNPGPITNTTRQLYLKRLINLEKGSHNSSSFGIDHFKIPFKMTHGELQTKPFLMYGDWINDLGRYRIIEKKIFTEFSLVSPSRNWREGSSKTCFNYLLLDPHITRELPLHAHKLPESTVWNTFISAIFYVGKGKQNRPTAHLKEAFHALISNRHSENAKINKILNIWNKGYGVISLYIFHNSIPVEAYTREAAMIDALGVQKLYNCKSGNYYGQAATWNMKEKCNFGRYLLYQAMQIFLSEGQREIFPDNV</sequence>
<dbReference type="Pfam" id="PF12796">
    <property type="entry name" value="Ank_2"/>
    <property type="match status" value="1"/>
</dbReference>
<reference evidence="4 5" key="1">
    <citation type="submission" date="2024-08" db="EMBL/GenBank/DDBJ databases">
        <authorList>
            <person name="Will J Nash"/>
            <person name="Angela Man"/>
            <person name="Seanna McTaggart"/>
            <person name="Kendall Baker"/>
            <person name="Tom Barker"/>
            <person name="Leah Catchpole"/>
            <person name="Alex Durrant"/>
            <person name="Karim Gharbi"/>
            <person name="Naomi Irish"/>
            <person name="Gemy Kaithakottil"/>
            <person name="Debby Ku"/>
            <person name="Aaliyah Providence"/>
            <person name="Felix Shaw"/>
            <person name="David Swarbreck"/>
            <person name="Chris Watkins"/>
            <person name="Ann M. McCartney"/>
            <person name="Giulio Formenti"/>
            <person name="Alice Mouton"/>
            <person name="Noel Vella"/>
            <person name="Bjorn M von Reumont"/>
            <person name="Adriana Vella"/>
            <person name="Wilfried Haerty"/>
        </authorList>
    </citation>
    <scope>NUCLEOTIDE SEQUENCE [LARGE SCALE GENOMIC DNA]</scope>
</reference>
<dbReference type="SMART" id="SM00540">
    <property type="entry name" value="LEM"/>
    <property type="match status" value="1"/>
</dbReference>
<dbReference type="PANTHER" id="PTHR46427:SF1">
    <property type="entry name" value="ANKYRIN REPEAT AND LEM DOMAIN-CONTAINING PROTEIN 1"/>
    <property type="match status" value="1"/>
</dbReference>
<proteinExistence type="predicted"/>
<accession>A0ABP1P6W0</accession>
<organism evidence="4 5">
    <name type="scientific">Xylocopa violacea</name>
    <name type="common">Violet carpenter bee</name>
    <name type="synonym">Apis violacea</name>
    <dbReference type="NCBI Taxonomy" id="135666"/>
    <lineage>
        <taxon>Eukaryota</taxon>
        <taxon>Metazoa</taxon>
        <taxon>Ecdysozoa</taxon>
        <taxon>Arthropoda</taxon>
        <taxon>Hexapoda</taxon>
        <taxon>Insecta</taxon>
        <taxon>Pterygota</taxon>
        <taxon>Neoptera</taxon>
        <taxon>Endopterygota</taxon>
        <taxon>Hymenoptera</taxon>
        <taxon>Apocrita</taxon>
        <taxon>Aculeata</taxon>
        <taxon>Apoidea</taxon>
        <taxon>Anthophila</taxon>
        <taxon>Apidae</taxon>
        <taxon>Xylocopa</taxon>
        <taxon>Xylocopa</taxon>
    </lineage>
</organism>
<evidence type="ECO:0000256" key="1">
    <source>
        <dbReference type="PROSITE-ProRule" id="PRU00023"/>
    </source>
</evidence>